<evidence type="ECO:0000313" key="1">
    <source>
        <dbReference type="EMBL" id="AFJ63460.1"/>
    </source>
</evidence>
<organism evidence="1 2">
    <name type="scientific">Bacillus amyloliquefaciens (strain Y2)</name>
    <name type="common">Bacillus amyloliquefaciens subsp. plantarum (strain B9601-Y2)</name>
    <dbReference type="NCBI Taxonomy" id="1155777"/>
    <lineage>
        <taxon>Bacteria</taxon>
        <taxon>Bacillati</taxon>
        <taxon>Bacillota</taxon>
        <taxon>Bacilli</taxon>
        <taxon>Bacillales</taxon>
        <taxon>Bacillaceae</taxon>
        <taxon>Bacillus</taxon>
        <taxon>Bacillus amyloliquefaciens group</taxon>
    </lineage>
</organism>
<evidence type="ECO:0000313" key="2">
    <source>
        <dbReference type="Proteomes" id="UP000002878"/>
    </source>
</evidence>
<dbReference type="Proteomes" id="UP000002878">
    <property type="component" value="Chromosome"/>
</dbReference>
<evidence type="ECO:0008006" key="3">
    <source>
        <dbReference type="Google" id="ProtNLM"/>
    </source>
</evidence>
<dbReference type="EMBL" id="CP003332">
    <property type="protein sequence ID" value="AFJ63460.1"/>
    <property type="molecule type" value="Genomic_DNA"/>
</dbReference>
<sequence>MYEILIAEKAKKNRIEGGVYMNNQEQHGNLPPAVISTKDHLYLEDMLNWNLLAMKKAHFMAEHCQNQTLKQELDQIGRMHQKHYQHILGRLNPDQGGQTTTGYMQ</sequence>
<name>I2C9Y6_BACAY</name>
<dbReference type="AlphaFoldDB" id="I2C9Y6"/>
<gene>
    <name evidence="1" type="ORF">MUS_3590</name>
</gene>
<dbReference type="KEGG" id="bya:BANAU_3186"/>
<accession>I2C9Y6</accession>
<reference evidence="1 2" key="1">
    <citation type="journal article" date="2012" name="J. Biotechnol.">
        <title>Genome sequence of the plant growth promoting strain Bacillus amyloliquefaciens subsp. plantarum B9601-Y2 and expression of mersacidin and other secondary metabolites.</title>
        <authorList>
            <person name="He P."/>
            <person name="Hao K."/>
            <person name="Blom J."/>
            <person name="Ruckert C."/>
            <person name="Vater J."/>
            <person name="Mao Z."/>
            <person name="Wu Y."/>
            <person name="Hou M."/>
            <person name="He P."/>
            <person name="He Y."/>
            <person name="Borriss R."/>
        </authorList>
    </citation>
    <scope>NUCLEOTIDE SEQUENCE [LARGE SCALE GENOMIC DNA]</scope>
    <source>
        <strain evidence="1">Y2</strain>
    </source>
</reference>
<dbReference type="KEGG" id="bqy:MUS_3590"/>
<protein>
    <recommendedName>
        <fullName evidence="3">Spore coat protein</fullName>
    </recommendedName>
</protein>
<dbReference type="HOGENOM" id="CLU_168781_0_0_9"/>
<proteinExistence type="predicted"/>
<dbReference type="PATRIC" id="fig|1126211.3.peg.3418"/>